<reference evidence="4 5" key="1">
    <citation type="submission" date="2018-05" db="EMBL/GenBank/DDBJ databases">
        <title>Genome of Sphingosinicella humi QZX222.</title>
        <authorList>
            <person name="Qiao Z."/>
            <person name="Wang G."/>
        </authorList>
    </citation>
    <scope>NUCLEOTIDE SEQUENCE [LARGE SCALE GENOMIC DNA]</scope>
    <source>
        <strain evidence="4 5">QZX222</strain>
    </source>
</reference>
<dbReference type="PANTHER" id="PTHR43818:SF11">
    <property type="entry name" value="BCDNA.GH03377"/>
    <property type="match status" value="1"/>
</dbReference>
<protein>
    <submittedName>
        <fullName evidence="4">Oxidoreductase</fullName>
    </submittedName>
</protein>
<dbReference type="Pfam" id="PF22725">
    <property type="entry name" value="GFO_IDH_MocA_C3"/>
    <property type="match status" value="1"/>
</dbReference>
<dbReference type="InterPro" id="IPR050463">
    <property type="entry name" value="Gfo/Idh/MocA_oxidrdct_glycsds"/>
</dbReference>
<keyword evidence="5" id="KW-1185">Reference proteome</keyword>
<dbReference type="RefSeq" id="WP_109271100.1">
    <property type="nucleotide sequence ID" value="NZ_QFFF01000001.1"/>
</dbReference>
<dbReference type="AlphaFoldDB" id="A0A2U2J3R7"/>
<dbReference type="InterPro" id="IPR036291">
    <property type="entry name" value="NAD(P)-bd_dom_sf"/>
</dbReference>
<dbReference type="Gene3D" id="3.40.50.720">
    <property type="entry name" value="NAD(P)-binding Rossmann-like Domain"/>
    <property type="match status" value="1"/>
</dbReference>
<dbReference type="SUPFAM" id="SSF51735">
    <property type="entry name" value="NAD(P)-binding Rossmann-fold domains"/>
    <property type="match status" value="1"/>
</dbReference>
<dbReference type="EMBL" id="QFFF01000001">
    <property type="protein sequence ID" value="PWG02962.1"/>
    <property type="molecule type" value="Genomic_DNA"/>
</dbReference>
<evidence type="ECO:0000259" key="3">
    <source>
        <dbReference type="Pfam" id="PF22725"/>
    </source>
</evidence>
<comment type="caution">
    <text evidence="4">The sequence shown here is derived from an EMBL/GenBank/DDBJ whole genome shotgun (WGS) entry which is preliminary data.</text>
</comment>
<dbReference type="InterPro" id="IPR000683">
    <property type="entry name" value="Gfo/Idh/MocA-like_OxRdtase_N"/>
</dbReference>
<evidence type="ECO:0000259" key="2">
    <source>
        <dbReference type="Pfam" id="PF01408"/>
    </source>
</evidence>
<dbReference type="Pfam" id="PF01408">
    <property type="entry name" value="GFO_IDH_MocA"/>
    <property type="match status" value="1"/>
</dbReference>
<dbReference type="GO" id="GO:0016491">
    <property type="term" value="F:oxidoreductase activity"/>
    <property type="evidence" value="ECO:0007669"/>
    <property type="project" value="UniProtKB-KW"/>
</dbReference>
<dbReference type="PANTHER" id="PTHR43818">
    <property type="entry name" value="BCDNA.GH03377"/>
    <property type="match status" value="1"/>
</dbReference>
<evidence type="ECO:0000256" key="1">
    <source>
        <dbReference type="ARBA" id="ARBA00023002"/>
    </source>
</evidence>
<feature type="domain" description="Gfo/Idh/MocA-like oxidoreductase N-terminal" evidence="2">
    <location>
        <begin position="15"/>
        <end position="131"/>
    </location>
</feature>
<dbReference type="SUPFAM" id="SSF55347">
    <property type="entry name" value="Glyceraldehyde-3-phosphate dehydrogenase-like, C-terminal domain"/>
    <property type="match status" value="1"/>
</dbReference>
<dbReference type="Gene3D" id="3.30.360.10">
    <property type="entry name" value="Dihydrodipicolinate Reductase, domain 2"/>
    <property type="match status" value="1"/>
</dbReference>
<dbReference type="OrthoDB" id="9792935at2"/>
<dbReference type="GO" id="GO:0000166">
    <property type="term" value="F:nucleotide binding"/>
    <property type="evidence" value="ECO:0007669"/>
    <property type="project" value="InterPro"/>
</dbReference>
<keyword evidence="1" id="KW-0560">Oxidoreductase</keyword>
<dbReference type="InterPro" id="IPR055170">
    <property type="entry name" value="GFO_IDH_MocA-like_dom"/>
</dbReference>
<organism evidence="4 5">
    <name type="scientific">Allosphingosinicella humi</name>
    <dbReference type="NCBI Taxonomy" id="2068657"/>
    <lineage>
        <taxon>Bacteria</taxon>
        <taxon>Pseudomonadati</taxon>
        <taxon>Pseudomonadota</taxon>
        <taxon>Alphaproteobacteria</taxon>
        <taxon>Sphingomonadales</taxon>
        <taxon>Sphingomonadaceae</taxon>
        <taxon>Allosphingosinicella</taxon>
    </lineage>
</organism>
<gene>
    <name evidence="4" type="ORF">DF286_08835</name>
</gene>
<dbReference type="Proteomes" id="UP000245916">
    <property type="component" value="Unassembled WGS sequence"/>
</dbReference>
<accession>A0A2U2J3R7</accession>
<feature type="domain" description="GFO/IDH/MocA-like oxidoreductase" evidence="3">
    <location>
        <begin position="141"/>
        <end position="266"/>
    </location>
</feature>
<evidence type="ECO:0000313" key="4">
    <source>
        <dbReference type="EMBL" id="PWG02962.1"/>
    </source>
</evidence>
<proteinExistence type="predicted"/>
<evidence type="ECO:0000313" key="5">
    <source>
        <dbReference type="Proteomes" id="UP000245916"/>
    </source>
</evidence>
<name>A0A2U2J3R7_9SPHN</name>
<sequence>MSPAAALAPEAAKPRVGFLGVGWIGRHRMEAIATSGAAEIAAIADPSADMTKEAAKLAPKAELAASLDDLLALGLDGIVIATPSALHAEQAIRALDAGVAVFCQKPLGRTAAEARQVVEAARRADRLLAVDLSYRHTAAMEKIRELVRSGALGEVYAADLVFHNAYGPDKAWFYDPALSGGGCVMDLGVHLVDLALWMLDFPAVTRVSASLFAGGRPLQPSQQVEDYAVATLQLETGAIVRIACSWRLSAGCDALISADFHGTSGSGAMRNVNGSFYDFTAEHFQGTARTTLAVPPDAWGGRAAVDWARRLAAGARFDAEAERLVDVAAAVDAIYAEGAAVRR</sequence>